<comment type="domain">
    <text evidence="7">The DHHC domain is required for palmitoyltransferase activity.</text>
</comment>
<accession>A0A0A9X3F0</accession>
<dbReference type="PANTHER" id="PTHR12246">
    <property type="entry name" value="PALMITOYLTRANSFERASE ZDHHC16"/>
    <property type="match status" value="1"/>
</dbReference>
<comment type="similarity">
    <text evidence="7">Belongs to the DHHC palmitoyltransferase family.</text>
</comment>
<evidence type="ECO:0000256" key="2">
    <source>
        <dbReference type="ARBA" id="ARBA00022679"/>
    </source>
</evidence>
<comment type="subcellular location">
    <subcellularLocation>
        <location evidence="1">Membrane</location>
        <topology evidence="1">Multi-pass membrane protein</topology>
    </subcellularLocation>
</comment>
<comment type="catalytic activity">
    <reaction evidence="7">
        <text>L-cysteinyl-[protein] + hexadecanoyl-CoA = S-hexadecanoyl-L-cysteinyl-[protein] + CoA</text>
        <dbReference type="Rhea" id="RHEA:36683"/>
        <dbReference type="Rhea" id="RHEA-COMP:10131"/>
        <dbReference type="Rhea" id="RHEA-COMP:11032"/>
        <dbReference type="ChEBI" id="CHEBI:29950"/>
        <dbReference type="ChEBI" id="CHEBI:57287"/>
        <dbReference type="ChEBI" id="CHEBI:57379"/>
        <dbReference type="ChEBI" id="CHEBI:74151"/>
        <dbReference type="EC" id="2.3.1.225"/>
    </reaction>
</comment>
<dbReference type="InterPro" id="IPR001594">
    <property type="entry name" value="Palmitoyltrfase_DHHC"/>
</dbReference>
<evidence type="ECO:0000256" key="6">
    <source>
        <dbReference type="ARBA" id="ARBA00023315"/>
    </source>
</evidence>
<sequence length="278" mass="32142">MMLRKRLLPKNFMDFGAVTFVLVMIQVIYWFELFLVLPEHYADGGVSYYVHCVIGTWLLFNVVGNYVIVFLQDTSIQGRLLSSEMKQNWRFCDVCEAVAPPRSWHCPVCDVCILKRDHHCNFTACCIGHHNQRYFMMFLLHLSISTVYASYFNVIFLWRCTTFSVIGILKLVFPVALFMFGGDTSLTQLYRLFCVIAFIGMIAAISLGCYHAANVLNGQVMHERVKGISEYNLGRKENIRQVFGERWYVTWISPFLESPLPCDGIEWNFVKKSTAKSK</sequence>
<evidence type="ECO:0000259" key="8">
    <source>
        <dbReference type="Pfam" id="PF01529"/>
    </source>
</evidence>
<feature type="transmembrane region" description="Helical" evidence="7">
    <location>
        <begin position="138"/>
        <end position="157"/>
    </location>
</feature>
<keyword evidence="3 7" id="KW-0812">Transmembrane</keyword>
<keyword evidence="5 7" id="KW-0472">Membrane</keyword>
<dbReference type="InterPro" id="IPR039859">
    <property type="entry name" value="PFA4/ZDH16/20/ERF2-like"/>
</dbReference>
<evidence type="ECO:0000256" key="3">
    <source>
        <dbReference type="ARBA" id="ARBA00022692"/>
    </source>
</evidence>
<reference evidence="9" key="1">
    <citation type="journal article" date="2014" name="PLoS ONE">
        <title>Transcriptome-Based Identification of ABC Transporters in the Western Tarnished Plant Bug Lygus hesperus.</title>
        <authorList>
            <person name="Hull J.J."/>
            <person name="Chaney K."/>
            <person name="Geib S.M."/>
            <person name="Fabrick J.A."/>
            <person name="Brent C.S."/>
            <person name="Walsh D."/>
            <person name="Lavine L.C."/>
        </authorList>
    </citation>
    <scope>NUCLEOTIDE SEQUENCE</scope>
</reference>
<dbReference type="GO" id="GO:0016020">
    <property type="term" value="C:membrane"/>
    <property type="evidence" value="ECO:0007669"/>
    <property type="project" value="UniProtKB-SubCell"/>
</dbReference>
<reference evidence="9" key="2">
    <citation type="submission" date="2014-07" db="EMBL/GenBank/DDBJ databases">
        <authorList>
            <person name="Hull J."/>
        </authorList>
    </citation>
    <scope>NUCLEOTIDE SEQUENCE</scope>
</reference>
<dbReference type="PROSITE" id="PS50216">
    <property type="entry name" value="DHHC"/>
    <property type="match status" value="1"/>
</dbReference>
<dbReference type="EC" id="2.3.1.225" evidence="7"/>
<reference evidence="10" key="3">
    <citation type="journal article" date="2016" name="Gigascience">
        <title>De novo construction of an expanded transcriptome assembly for the western tarnished plant bug, Lygus hesperus.</title>
        <authorList>
            <person name="Tassone E.E."/>
            <person name="Geib S.M."/>
            <person name="Hall B."/>
            <person name="Fabrick J.A."/>
            <person name="Brent C.S."/>
            <person name="Hull J.J."/>
        </authorList>
    </citation>
    <scope>NUCLEOTIDE SEQUENCE</scope>
</reference>
<organism evidence="9">
    <name type="scientific">Lygus hesperus</name>
    <name type="common">Western plant bug</name>
    <dbReference type="NCBI Taxonomy" id="30085"/>
    <lineage>
        <taxon>Eukaryota</taxon>
        <taxon>Metazoa</taxon>
        <taxon>Ecdysozoa</taxon>
        <taxon>Arthropoda</taxon>
        <taxon>Hexapoda</taxon>
        <taxon>Insecta</taxon>
        <taxon>Pterygota</taxon>
        <taxon>Neoptera</taxon>
        <taxon>Paraneoptera</taxon>
        <taxon>Hemiptera</taxon>
        <taxon>Heteroptera</taxon>
        <taxon>Panheteroptera</taxon>
        <taxon>Cimicomorpha</taxon>
        <taxon>Miridae</taxon>
        <taxon>Mirini</taxon>
        <taxon>Lygus</taxon>
    </lineage>
</organism>
<dbReference type="EMBL" id="GDHC01020256">
    <property type="protein sequence ID" value="JAP98372.1"/>
    <property type="molecule type" value="Transcribed_RNA"/>
</dbReference>
<dbReference type="AlphaFoldDB" id="A0A0A9X3F0"/>
<dbReference type="EMBL" id="GBHO01030281">
    <property type="protein sequence ID" value="JAG13323.1"/>
    <property type="molecule type" value="Transcribed_RNA"/>
</dbReference>
<evidence type="ECO:0000256" key="7">
    <source>
        <dbReference type="RuleBase" id="RU079119"/>
    </source>
</evidence>
<keyword evidence="2 7" id="KW-0808">Transferase</keyword>
<evidence type="ECO:0000256" key="4">
    <source>
        <dbReference type="ARBA" id="ARBA00022989"/>
    </source>
</evidence>
<protein>
    <recommendedName>
        <fullName evidence="7">Palmitoyltransferase</fullName>
        <ecNumber evidence="7">2.3.1.225</ecNumber>
    </recommendedName>
</protein>
<feature type="transmembrane region" description="Helical" evidence="7">
    <location>
        <begin position="192"/>
        <end position="213"/>
    </location>
</feature>
<feature type="transmembrane region" description="Helical" evidence="7">
    <location>
        <begin position="163"/>
        <end position="180"/>
    </location>
</feature>
<dbReference type="GO" id="GO:0019706">
    <property type="term" value="F:protein-cysteine S-palmitoyltransferase activity"/>
    <property type="evidence" value="ECO:0007669"/>
    <property type="project" value="UniProtKB-EC"/>
</dbReference>
<feature type="transmembrane region" description="Helical" evidence="7">
    <location>
        <begin position="48"/>
        <end position="71"/>
    </location>
</feature>
<evidence type="ECO:0000256" key="5">
    <source>
        <dbReference type="ARBA" id="ARBA00023136"/>
    </source>
</evidence>
<evidence type="ECO:0000256" key="1">
    <source>
        <dbReference type="ARBA" id="ARBA00004141"/>
    </source>
</evidence>
<feature type="transmembrane region" description="Helical" evidence="7">
    <location>
        <begin position="12"/>
        <end position="36"/>
    </location>
</feature>
<evidence type="ECO:0000313" key="10">
    <source>
        <dbReference type="EMBL" id="JAP98372.1"/>
    </source>
</evidence>
<evidence type="ECO:0000313" key="9">
    <source>
        <dbReference type="EMBL" id="JAG13323.1"/>
    </source>
</evidence>
<proteinExistence type="inferred from homology"/>
<gene>
    <name evidence="9" type="primary">Zdhhc24</name>
    <name evidence="9" type="ORF">CM83_77309</name>
    <name evidence="10" type="ORF">g.66354</name>
</gene>
<keyword evidence="4 7" id="KW-1133">Transmembrane helix</keyword>
<feature type="domain" description="Palmitoyltransferase DHHC" evidence="8">
    <location>
        <begin position="87"/>
        <end position="226"/>
    </location>
</feature>
<dbReference type="Pfam" id="PF01529">
    <property type="entry name" value="DHHC"/>
    <property type="match status" value="1"/>
</dbReference>
<name>A0A0A9X3F0_LYGHE</name>
<keyword evidence="6 7" id="KW-0012">Acyltransferase</keyword>